<protein>
    <recommendedName>
        <fullName evidence="2">Piwi domain-containing protein</fullName>
    </recommendedName>
</protein>
<comment type="caution">
    <text evidence="1">The sequence shown here is derived from an EMBL/GenBank/DDBJ whole genome shotgun (WGS) entry which is preliminary data.</text>
</comment>
<reference evidence="1" key="1">
    <citation type="journal article" date="2015" name="Proc. Natl. Acad. Sci. U.S.A.">
        <title>Networks of energetic and metabolic interactions define dynamics in microbial communities.</title>
        <authorList>
            <person name="Embree M."/>
            <person name="Liu J.K."/>
            <person name="Al-Bassam M.M."/>
            <person name="Zengler K."/>
        </authorList>
    </citation>
    <scope>NUCLEOTIDE SEQUENCE</scope>
</reference>
<dbReference type="EMBL" id="LNQE01000543">
    <property type="protein sequence ID" value="KUG26063.1"/>
    <property type="molecule type" value="Genomic_DNA"/>
</dbReference>
<proteinExistence type="predicted"/>
<gene>
    <name evidence="1" type="ORF">ASZ90_004102</name>
</gene>
<dbReference type="SUPFAM" id="SSF53098">
    <property type="entry name" value="Ribonuclease H-like"/>
    <property type="match status" value="1"/>
</dbReference>
<organism evidence="1">
    <name type="scientific">hydrocarbon metagenome</name>
    <dbReference type="NCBI Taxonomy" id="938273"/>
    <lineage>
        <taxon>unclassified sequences</taxon>
        <taxon>metagenomes</taxon>
        <taxon>ecological metagenomes</taxon>
    </lineage>
</organism>
<dbReference type="Gene3D" id="3.30.420.10">
    <property type="entry name" value="Ribonuclease H-like superfamily/Ribonuclease H"/>
    <property type="match status" value="1"/>
</dbReference>
<dbReference type="InterPro" id="IPR012337">
    <property type="entry name" value="RNaseH-like_sf"/>
</dbReference>
<evidence type="ECO:0008006" key="2">
    <source>
        <dbReference type="Google" id="ProtNLM"/>
    </source>
</evidence>
<accession>A0A0W8FYR8</accession>
<dbReference type="GO" id="GO:0003676">
    <property type="term" value="F:nucleic acid binding"/>
    <property type="evidence" value="ECO:0007669"/>
    <property type="project" value="InterPro"/>
</dbReference>
<dbReference type="AlphaFoldDB" id="A0A0W8FYR8"/>
<dbReference type="InterPro" id="IPR036397">
    <property type="entry name" value="RNaseH_sf"/>
</dbReference>
<evidence type="ECO:0000313" key="1">
    <source>
        <dbReference type="EMBL" id="KUG26063.1"/>
    </source>
</evidence>
<sequence length="370" mass="42225">MVVIPDEVYQWCRPDSQLPKDLIRTPKKDYTSTLKKFALEETFFDEINVETDPYKYDINFRNQFKARMLPYSLSTQIIRESTLEPETYTDHFGNMKRKLSDIKGHIAWSLSSTAYYKIGGKPWKLGKIRSGVCYIGLAYKQDYRSKSIRNACCAAQMFLDSGDGTVFKGAVGPWYNPVRGDYHLSKEQAKEIMELALKTYQVENERIKPGTNNLPKEIFIHAKNSFNQEEYEGFCEALPTGIKVVCISIKKTDSLKIFTQKKFPVLRGLAYLMSETSAFLWTQGFVPRLQTSLASEVPNCLDINISQGEHDIDVICQDILSLTKLNYNACIYADGLPVTLRFADSVGEILTAAPFDEFIDAPPLAFRYYI</sequence>
<name>A0A0W8FYR8_9ZZZZ</name>